<dbReference type="Gene3D" id="3.40.50.300">
    <property type="entry name" value="P-loop containing nucleotide triphosphate hydrolases"/>
    <property type="match status" value="1"/>
</dbReference>
<keyword evidence="4" id="KW-0547">Nucleotide-binding</keyword>
<evidence type="ECO:0000256" key="2">
    <source>
        <dbReference type="ARBA" id="ARBA00010393"/>
    </source>
</evidence>
<keyword evidence="3" id="KW-0963">Cytoplasm</keyword>
<sequence length="289" mass="32351">MSESSEFNPLDQSQFPAKMTKTAARQARRLERSQKKDPTASKPNYKPLEGKTDRQRRYIQSLKSGTSAIAIGGAGTGKTYIPSRIFAKKLLDGRTERLIIARVTASRPKHALGFLPGKLEAKLAPWLVPVVEGIRAEMSAQAFDQLKEAGKIEFASFEHMRGRTFSECCVLFDEAQNADYKDLKLVLTRWGEDAQYAVTGDIDQIDVEDSGLETVLDIIEDHDVPIDVIEFTDDDVVRSAMAKHWVKAFSAYEGKNRPRRSHQAFRVNRNLDARPAFLDNGHVTKPVAS</sequence>
<feature type="compositionally biased region" description="Polar residues" evidence="7">
    <location>
        <begin position="1"/>
        <end position="15"/>
    </location>
</feature>
<name>A0AB74UL78_9VIRU</name>
<evidence type="ECO:0000256" key="7">
    <source>
        <dbReference type="SAM" id="MobiDB-lite"/>
    </source>
</evidence>
<dbReference type="PANTHER" id="PTHR30473">
    <property type="entry name" value="PROTEIN PHOH"/>
    <property type="match status" value="1"/>
</dbReference>
<gene>
    <name evidence="9" type="ORF">BL57_092</name>
</gene>
<feature type="region of interest" description="Disordered" evidence="7">
    <location>
        <begin position="1"/>
        <end position="55"/>
    </location>
</feature>
<dbReference type="EMBL" id="PQ287320">
    <property type="protein sequence ID" value="XHV10564.1"/>
    <property type="molecule type" value="Genomic_DNA"/>
</dbReference>
<feature type="domain" description="PhoH-like protein" evidence="8">
    <location>
        <begin position="49"/>
        <end position="249"/>
    </location>
</feature>
<accession>A0AB74UL78</accession>
<dbReference type="SUPFAM" id="SSF52540">
    <property type="entry name" value="P-loop containing nucleoside triphosphate hydrolases"/>
    <property type="match status" value="1"/>
</dbReference>
<evidence type="ECO:0000256" key="3">
    <source>
        <dbReference type="ARBA" id="ARBA00022490"/>
    </source>
</evidence>
<keyword evidence="5" id="KW-0067">ATP-binding</keyword>
<organism evidence="9">
    <name type="scientific">Caulobacter phage BL57</name>
    <dbReference type="NCBI Taxonomy" id="3348355"/>
    <lineage>
        <taxon>Viruses</taxon>
    </lineage>
</organism>
<dbReference type="PANTHER" id="PTHR30473:SF1">
    <property type="entry name" value="PHOH-LIKE PROTEIN"/>
    <property type="match status" value="1"/>
</dbReference>
<dbReference type="InterPro" id="IPR003714">
    <property type="entry name" value="PhoH"/>
</dbReference>
<reference evidence="9" key="1">
    <citation type="submission" date="2024-10" db="EMBL/GenBank/DDBJ databases">
        <title>Genetic diversity among independent isolates of the Dolichocephalovirinae subfamily.</title>
        <authorList>
            <person name="Ely B."/>
            <person name="Thomas Q."/>
            <person name="Mohammadi T."/>
        </authorList>
    </citation>
    <scope>NUCLEOTIDE SEQUENCE</scope>
</reference>
<dbReference type="GO" id="GO:0005524">
    <property type="term" value="F:ATP binding"/>
    <property type="evidence" value="ECO:0007669"/>
    <property type="project" value="UniProtKB-KW"/>
</dbReference>
<dbReference type="InterPro" id="IPR051451">
    <property type="entry name" value="PhoH2-like"/>
</dbReference>
<comment type="subcellular location">
    <subcellularLocation>
        <location evidence="1">Cytoplasm</location>
    </subcellularLocation>
</comment>
<dbReference type="InterPro" id="IPR027417">
    <property type="entry name" value="P-loop_NTPase"/>
</dbReference>
<evidence type="ECO:0000256" key="4">
    <source>
        <dbReference type="ARBA" id="ARBA00022741"/>
    </source>
</evidence>
<evidence type="ECO:0000256" key="5">
    <source>
        <dbReference type="ARBA" id="ARBA00022840"/>
    </source>
</evidence>
<evidence type="ECO:0000256" key="6">
    <source>
        <dbReference type="ARBA" id="ARBA00039970"/>
    </source>
</evidence>
<proteinExistence type="inferred from homology"/>
<evidence type="ECO:0000313" key="9">
    <source>
        <dbReference type="EMBL" id="XHV10564.1"/>
    </source>
</evidence>
<feature type="compositionally biased region" description="Basic and acidic residues" evidence="7">
    <location>
        <begin position="28"/>
        <end position="39"/>
    </location>
</feature>
<protein>
    <recommendedName>
        <fullName evidence="6">PhoH-like protein</fullName>
    </recommendedName>
</protein>
<evidence type="ECO:0000259" key="8">
    <source>
        <dbReference type="Pfam" id="PF02562"/>
    </source>
</evidence>
<dbReference type="Pfam" id="PF02562">
    <property type="entry name" value="PhoH"/>
    <property type="match status" value="1"/>
</dbReference>
<comment type="similarity">
    <text evidence="2">Belongs to the PhoH family.</text>
</comment>
<evidence type="ECO:0000256" key="1">
    <source>
        <dbReference type="ARBA" id="ARBA00004496"/>
    </source>
</evidence>